<keyword evidence="4" id="KW-1185">Reference proteome</keyword>
<reference evidence="3" key="1">
    <citation type="submission" date="2021-01" db="EMBL/GenBank/DDBJ databases">
        <title>Whole genome shotgun sequence of Rhizocola hellebori NBRC 109834.</title>
        <authorList>
            <person name="Komaki H."/>
            <person name="Tamura T."/>
        </authorList>
    </citation>
    <scope>NUCLEOTIDE SEQUENCE</scope>
    <source>
        <strain evidence="3">NBRC 109834</strain>
    </source>
</reference>
<proteinExistence type="predicted"/>
<accession>A0A8J3VJ80</accession>
<organism evidence="3 4">
    <name type="scientific">Rhizocola hellebori</name>
    <dbReference type="NCBI Taxonomy" id="1392758"/>
    <lineage>
        <taxon>Bacteria</taxon>
        <taxon>Bacillati</taxon>
        <taxon>Actinomycetota</taxon>
        <taxon>Actinomycetes</taxon>
        <taxon>Micromonosporales</taxon>
        <taxon>Micromonosporaceae</taxon>
        <taxon>Rhizocola</taxon>
    </lineage>
</organism>
<dbReference type="EMBL" id="BONY01000048">
    <property type="protein sequence ID" value="GIH08365.1"/>
    <property type="molecule type" value="Genomic_DNA"/>
</dbReference>
<name>A0A8J3VJ80_9ACTN</name>
<protein>
    <recommendedName>
        <fullName evidence="5">SAM-dependent methyltransferase</fullName>
    </recommendedName>
</protein>
<dbReference type="Pfam" id="PF02636">
    <property type="entry name" value="Methyltransf_28"/>
    <property type="match status" value="1"/>
</dbReference>
<dbReference type="PANTHER" id="PTHR12049:SF7">
    <property type="entry name" value="PROTEIN ARGININE METHYLTRANSFERASE NDUFAF7, MITOCHONDRIAL"/>
    <property type="match status" value="1"/>
</dbReference>
<dbReference type="PANTHER" id="PTHR12049">
    <property type="entry name" value="PROTEIN ARGININE METHYLTRANSFERASE NDUFAF7, MITOCHONDRIAL"/>
    <property type="match status" value="1"/>
</dbReference>
<dbReference type="GO" id="GO:0032259">
    <property type="term" value="P:methylation"/>
    <property type="evidence" value="ECO:0007669"/>
    <property type="project" value="UniProtKB-KW"/>
</dbReference>
<gene>
    <name evidence="3" type="ORF">Rhe02_64320</name>
</gene>
<dbReference type="InterPro" id="IPR029063">
    <property type="entry name" value="SAM-dependent_MTases_sf"/>
</dbReference>
<comment type="caution">
    <text evidence="3">The sequence shown here is derived from an EMBL/GenBank/DDBJ whole genome shotgun (WGS) entry which is preliminary data.</text>
</comment>
<evidence type="ECO:0000313" key="4">
    <source>
        <dbReference type="Proteomes" id="UP000612899"/>
    </source>
</evidence>
<dbReference type="GO" id="GO:0035243">
    <property type="term" value="F:protein-arginine omega-N symmetric methyltransferase activity"/>
    <property type="evidence" value="ECO:0007669"/>
    <property type="project" value="TreeGrafter"/>
</dbReference>
<sequence length="279" mass="30109">MHEALYGPAGFFVRARPASHFLTSAQSPLFARALARLIGELDEQLGRPDPFDVVDVGAGGGELLANLQPLLPGRARLRPVEIGDHIPDGIVGLLLATEWLDNVPLDLAQDGRYLHDGEPVSAPDAEWIQRWWPNPEGTVEIGRERDKAWAKAVSHLNRGLALTVDYGHFLGTRPSAPTLAGFRDGREVEPLLDGSTDLTCHVAIDSAAAATGLPWTVLTQREALHWLGVNGTRPPLELAYHDPAGYLRALAEASEAATLTDPNGLGGHWWLLHPLGCAL</sequence>
<evidence type="ECO:0008006" key="5">
    <source>
        <dbReference type="Google" id="ProtNLM"/>
    </source>
</evidence>
<dbReference type="Gene3D" id="3.40.50.12710">
    <property type="match status" value="2"/>
</dbReference>
<keyword evidence="2" id="KW-0808">Transferase</keyword>
<evidence type="ECO:0000256" key="1">
    <source>
        <dbReference type="ARBA" id="ARBA00022603"/>
    </source>
</evidence>
<keyword evidence="1" id="KW-0489">Methyltransferase</keyword>
<evidence type="ECO:0000256" key="2">
    <source>
        <dbReference type="ARBA" id="ARBA00022679"/>
    </source>
</evidence>
<dbReference type="SUPFAM" id="SSF53335">
    <property type="entry name" value="S-adenosyl-L-methionine-dependent methyltransferases"/>
    <property type="match status" value="1"/>
</dbReference>
<dbReference type="InterPro" id="IPR038375">
    <property type="entry name" value="NDUFAF7_sf"/>
</dbReference>
<dbReference type="AlphaFoldDB" id="A0A8J3VJ80"/>
<dbReference type="Proteomes" id="UP000612899">
    <property type="component" value="Unassembled WGS sequence"/>
</dbReference>
<dbReference type="InterPro" id="IPR003788">
    <property type="entry name" value="NDUFAF7"/>
</dbReference>
<evidence type="ECO:0000313" key="3">
    <source>
        <dbReference type="EMBL" id="GIH08365.1"/>
    </source>
</evidence>